<proteinExistence type="predicted"/>
<evidence type="ECO:0000256" key="2">
    <source>
        <dbReference type="SAM" id="MobiDB-lite"/>
    </source>
</evidence>
<evidence type="ECO:0000313" key="4">
    <source>
        <dbReference type="Proteomes" id="UP001642482"/>
    </source>
</evidence>
<dbReference type="EMBL" id="CAWUHD010000005">
    <property type="protein sequence ID" value="CAK7210435.1"/>
    <property type="molecule type" value="Genomic_DNA"/>
</dbReference>
<keyword evidence="4" id="KW-1185">Reference proteome</keyword>
<dbReference type="InterPro" id="IPR021833">
    <property type="entry name" value="DUF3425"/>
</dbReference>
<dbReference type="PANTHER" id="PTHR37012">
    <property type="entry name" value="B-ZIP TRANSCRIPTION FACTOR (EUROFUNG)-RELATED"/>
    <property type="match status" value="1"/>
</dbReference>
<comment type="caution">
    <text evidence="3">The sequence shown here is derived from an EMBL/GenBank/DDBJ whole genome shotgun (WGS) entry which is preliminary data.</text>
</comment>
<protein>
    <recommendedName>
        <fullName evidence="5">BZIP transcription factor</fullName>
    </recommendedName>
</protein>
<accession>A0ABP0AT54</accession>
<dbReference type="CDD" id="cd14686">
    <property type="entry name" value="bZIP"/>
    <property type="match status" value="1"/>
</dbReference>
<dbReference type="Proteomes" id="UP001642482">
    <property type="component" value="Unassembled WGS sequence"/>
</dbReference>
<feature type="coiled-coil region" evidence="1">
    <location>
        <begin position="36"/>
        <end position="83"/>
    </location>
</feature>
<reference evidence="3 4" key="1">
    <citation type="submission" date="2024-01" db="EMBL/GenBank/DDBJ databases">
        <authorList>
            <person name="Allen C."/>
            <person name="Tagirdzhanova G."/>
        </authorList>
    </citation>
    <scope>NUCLEOTIDE SEQUENCE [LARGE SCALE GENOMIC DNA]</scope>
</reference>
<organism evidence="3 4">
    <name type="scientific">Sporothrix eucalyptigena</name>
    <dbReference type="NCBI Taxonomy" id="1812306"/>
    <lineage>
        <taxon>Eukaryota</taxon>
        <taxon>Fungi</taxon>
        <taxon>Dikarya</taxon>
        <taxon>Ascomycota</taxon>
        <taxon>Pezizomycotina</taxon>
        <taxon>Sordariomycetes</taxon>
        <taxon>Sordariomycetidae</taxon>
        <taxon>Ophiostomatales</taxon>
        <taxon>Ophiostomataceae</taxon>
        <taxon>Sporothrix</taxon>
    </lineage>
</organism>
<dbReference type="Pfam" id="PF11905">
    <property type="entry name" value="DUF3425"/>
    <property type="match status" value="1"/>
</dbReference>
<feature type="region of interest" description="Disordered" evidence="2">
    <location>
        <begin position="1"/>
        <end position="36"/>
    </location>
</feature>
<name>A0ABP0AT54_9PEZI</name>
<evidence type="ECO:0000256" key="1">
    <source>
        <dbReference type="SAM" id="Coils"/>
    </source>
</evidence>
<sequence length="436" mass="49071">MNSSTNTRNGSTSSSTAEARRMRKRELDRHAQRCARQRTKDRIAFLEARLEESYRAEPGQRRVAALLDELAAVKQQRDELVAIVSSIRRTLVGVSTTQHTSPPATTPLTALTPPAPAPVDDVEPIVPLPETPCHCIDDTPSASRTSRNIWRSVNCTLTKRQQHTPSSKISDILLDEDVPVRAVVQGWHAVEQAGLLSAAWKKLRAVDELCFATCDQVVRLAVLATMYIFLRWDTDPTPQNLQAMPKWYLQRPSQKMAHSGAIDYFVWPGVRERFVFSQHRYCSNLFWNTFSANLRILWAHGFDSCYQLDLMTGRYCIAPAFKNQIRDLRCWTMLGGFFDHFPDLACDIPTCDDVPQSLPLTLFQTSILEGNTSDDHDDWQDARQEAGQEARLDTLPYGMTPAMLVGHLTSPDTVDDLDFWQLADLVGGDVQGLAQV</sequence>
<gene>
    <name evidence="3" type="ORF">SEUCBS140593_000823</name>
</gene>
<dbReference type="PANTHER" id="PTHR37012:SF7">
    <property type="entry name" value="B-ZIP TRANSCRIPTION FACTOR (EUROFUNG)-RELATED"/>
    <property type="match status" value="1"/>
</dbReference>
<evidence type="ECO:0000313" key="3">
    <source>
        <dbReference type="EMBL" id="CAK7210435.1"/>
    </source>
</evidence>
<evidence type="ECO:0008006" key="5">
    <source>
        <dbReference type="Google" id="ProtNLM"/>
    </source>
</evidence>
<keyword evidence="1" id="KW-0175">Coiled coil</keyword>
<feature type="compositionally biased region" description="Low complexity" evidence="2">
    <location>
        <begin position="1"/>
        <end position="16"/>
    </location>
</feature>